<organism evidence="1 2">
    <name type="scientific">Endozoicomonas lisbonensis</name>
    <dbReference type="NCBI Taxonomy" id="3120522"/>
    <lineage>
        <taxon>Bacteria</taxon>
        <taxon>Pseudomonadati</taxon>
        <taxon>Pseudomonadota</taxon>
        <taxon>Gammaproteobacteria</taxon>
        <taxon>Oceanospirillales</taxon>
        <taxon>Endozoicomonadaceae</taxon>
        <taxon>Endozoicomonas</taxon>
    </lineage>
</organism>
<evidence type="ECO:0008006" key="3">
    <source>
        <dbReference type="Google" id="ProtNLM"/>
    </source>
</evidence>
<name>A0ABV2SJR9_9GAMM</name>
<keyword evidence="2" id="KW-1185">Reference proteome</keyword>
<comment type="caution">
    <text evidence="1">The sequence shown here is derived from an EMBL/GenBank/DDBJ whole genome shotgun (WGS) entry which is preliminary data.</text>
</comment>
<accession>A0ABV2SJR9</accession>
<reference evidence="1 2" key="1">
    <citation type="submission" date="2024-06" db="EMBL/GenBank/DDBJ databases">
        <title>Genomic Encyclopedia of Type Strains, Phase V (KMG-V): Genome sequencing to study the core and pangenomes of soil and plant-associated prokaryotes.</title>
        <authorList>
            <person name="Whitman W."/>
        </authorList>
    </citation>
    <scope>NUCLEOTIDE SEQUENCE [LARGE SCALE GENOMIC DNA]</scope>
    <source>
        <strain evidence="1 2">NE40</strain>
    </source>
</reference>
<gene>
    <name evidence="1" type="ORF">V5J35_003193</name>
</gene>
<proteinExistence type="predicted"/>
<dbReference type="RefSeq" id="WP_354016440.1">
    <property type="nucleotide sequence ID" value="NZ_JBEWTB010000002.1"/>
</dbReference>
<dbReference type="Proteomes" id="UP001549366">
    <property type="component" value="Unassembled WGS sequence"/>
</dbReference>
<dbReference type="PROSITE" id="PS51257">
    <property type="entry name" value="PROKAR_LIPOPROTEIN"/>
    <property type="match status" value="1"/>
</dbReference>
<sequence length="180" mass="21029">MYRITTILLFVLMLTGCDQRTLPQKNYKLDEGVMTLLLDAKEDAIRRKDAAAVKGFYSKDVVMDITGPRGQMFQSTYKMVSRQAEINAEYGKDFYTEVLERVVYVSANQEKAVVQQRIRESWLFNSHFNDVMVESVHRMEWELVNNIPQITRASKRILDRRVLNEVDRQVPPEQHLLNDA</sequence>
<evidence type="ECO:0000313" key="1">
    <source>
        <dbReference type="EMBL" id="MET4758001.1"/>
    </source>
</evidence>
<evidence type="ECO:0000313" key="2">
    <source>
        <dbReference type="Proteomes" id="UP001549366"/>
    </source>
</evidence>
<dbReference type="EMBL" id="JBEWTB010000002">
    <property type="protein sequence ID" value="MET4758001.1"/>
    <property type="molecule type" value="Genomic_DNA"/>
</dbReference>
<protein>
    <recommendedName>
        <fullName evidence="3">LPS-assembly lipoprotein LptE</fullName>
    </recommendedName>
</protein>